<dbReference type="SUPFAM" id="SSF54928">
    <property type="entry name" value="RNA-binding domain, RBD"/>
    <property type="match status" value="1"/>
</dbReference>
<feature type="region of interest" description="Disordered" evidence="1">
    <location>
        <begin position="55"/>
        <end position="101"/>
    </location>
</feature>
<organism evidence="2 3">
    <name type="scientific">Niveomyces insectorum RCEF 264</name>
    <dbReference type="NCBI Taxonomy" id="1081102"/>
    <lineage>
        <taxon>Eukaryota</taxon>
        <taxon>Fungi</taxon>
        <taxon>Dikarya</taxon>
        <taxon>Ascomycota</taxon>
        <taxon>Pezizomycotina</taxon>
        <taxon>Sordariomycetes</taxon>
        <taxon>Hypocreomycetidae</taxon>
        <taxon>Hypocreales</taxon>
        <taxon>Cordycipitaceae</taxon>
        <taxon>Niveomyces</taxon>
    </lineage>
</organism>
<evidence type="ECO:0000313" key="2">
    <source>
        <dbReference type="EMBL" id="OAA58051.1"/>
    </source>
</evidence>
<dbReference type="InterPro" id="IPR012677">
    <property type="entry name" value="Nucleotide-bd_a/b_plait_sf"/>
</dbReference>
<accession>A0A167QX25</accession>
<dbReference type="OrthoDB" id="2935572at2759"/>
<dbReference type="STRING" id="1081102.A0A167QX25"/>
<feature type="compositionally biased region" description="Acidic residues" evidence="1">
    <location>
        <begin position="392"/>
        <end position="412"/>
    </location>
</feature>
<dbReference type="GO" id="GO:0003676">
    <property type="term" value="F:nucleic acid binding"/>
    <property type="evidence" value="ECO:0007669"/>
    <property type="project" value="InterPro"/>
</dbReference>
<evidence type="ECO:0000313" key="3">
    <source>
        <dbReference type="Proteomes" id="UP000076874"/>
    </source>
</evidence>
<protein>
    <recommendedName>
        <fullName evidence="4">RNA-binding protein</fullName>
    </recommendedName>
</protein>
<dbReference type="Proteomes" id="UP000076874">
    <property type="component" value="Unassembled WGS sequence"/>
</dbReference>
<keyword evidence="3" id="KW-1185">Reference proteome</keyword>
<dbReference type="Gene3D" id="3.30.70.330">
    <property type="match status" value="1"/>
</dbReference>
<evidence type="ECO:0008006" key="4">
    <source>
        <dbReference type="Google" id="ProtNLM"/>
    </source>
</evidence>
<sequence length="440" mass="47462">MASFIDGSVTADRGYTDSFARNSVDDETIHMAGQQTNQLDGTLPTHDADSIVARRQGTDGEDGGARLGSPFSQSSTTQFPHDARAKQRTQSGGSGSDYGHAAYDHGDGFGARMASHPRAAQVRSHDLSYADSDLYDGDVSHAAHSLGPGRAQSPSSGLGHAQGYGCTPAANAADGPGTARPVFERSCMRTIELGGLSESATHADVAAVVRGGPVLDIYIRTRDRAAMVSFLREADARNFFTHVRKHPLYIKSKRVDVRWADRQFLLPGHVSNKVAVGATRNLLIRRCDPRITEQTVRDDLDHIHNIVVLSVKFARGNCYIDTNSVHNALFARTCMMSRALYRSSRIEWAPDACAQPIEPVTILKPKKKPITAKKPPVFVAVNRFQLLNLDEVEDDDTDGSGDDENGEDEVDDGIGSGLDERGGAVPAVFQPTRRAVGVVA</sequence>
<gene>
    <name evidence="2" type="ORF">SPI_06936</name>
</gene>
<feature type="region of interest" description="Disordered" evidence="1">
    <location>
        <begin position="392"/>
        <end position="426"/>
    </location>
</feature>
<dbReference type="EMBL" id="AZHD01000013">
    <property type="protein sequence ID" value="OAA58051.1"/>
    <property type="molecule type" value="Genomic_DNA"/>
</dbReference>
<dbReference type="InterPro" id="IPR035979">
    <property type="entry name" value="RBD_domain_sf"/>
</dbReference>
<feature type="region of interest" description="Disordered" evidence="1">
    <location>
        <begin position="141"/>
        <end position="162"/>
    </location>
</feature>
<reference evidence="2 3" key="1">
    <citation type="journal article" date="2016" name="Genome Biol. Evol.">
        <title>Divergent and convergent evolution of fungal pathogenicity.</title>
        <authorList>
            <person name="Shang Y."/>
            <person name="Xiao G."/>
            <person name="Zheng P."/>
            <person name="Cen K."/>
            <person name="Zhan S."/>
            <person name="Wang C."/>
        </authorList>
    </citation>
    <scope>NUCLEOTIDE SEQUENCE [LARGE SCALE GENOMIC DNA]</scope>
    <source>
        <strain evidence="2 3">RCEF 264</strain>
    </source>
</reference>
<evidence type="ECO:0000256" key="1">
    <source>
        <dbReference type="SAM" id="MobiDB-lite"/>
    </source>
</evidence>
<proteinExistence type="predicted"/>
<name>A0A167QX25_9HYPO</name>
<dbReference type="CDD" id="cd12261">
    <property type="entry name" value="RRM1_3_MRN1"/>
    <property type="match status" value="1"/>
</dbReference>
<comment type="caution">
    <text evidence="2">The sequence shown here is derived from an EMBL/GenBank/DDBJ whole genome shotgun (WGS) entry which is preliminary data.</text>
</comment>
<dbReference type="AlphaFoldDB" id="A0A167QX25"/>
<feature type="compositionally biased region" description="Polar residues" evidence="1">
    <location>
        <begin position="70"/>
        <end position="79"/>
    </location>
</feature>